<dbReference type="InterPro" id="IPR014182">
    <property type="entry name" value="ADH_Zn_typ-1"/>
</dbReference>
<dbReference type="InterPro" id="IPR011032">
    <property type="entry name" value="GroES-like_sf"/>
</dbReference>
<comment type="caution">
    <text evidence="4">The sequence shown here is derived from an EMBL/GenBank/DDBJ whole genome shotgun (WGS) entry which is preliminary data.</text>
</comment>
<keyword evidence="2" id="KW-0479">Metal-binding</keyword>
<dbReference type="SMART" id="SM00829">
    <property type="entry name" value="PKS_ER"/>
    <property type="match status" value="1"/>
</dbReference>
<proteinExistence type="inferred from homology"/>
<name>A0ABQ3UQW6_9CHLR</name>
<sequence>MKAVGFYRSLPIEHEESLIDLEIEKPTPTGRDLLVQVKAVSVNPTDVKARVAHKQAEETPQILGRDVAGIVAEVGSECSLFRPGDEVYYAGSNVRPGGNSEFHLVDERIVGHKPESLDFAQAAALPLTSLTSMEGLFERLGISRNPAVNQGKTILIIGAAGGVGSVATQLADLVGLTVIGTASRPETIQWTREHGATHTISHTQAFVPQLKALGFPTVDYIFCLNDPERHWDSIVEAIVPQGKICSILPLGPSAKLDTLFYKSATLAWELMYTRPMFQTPDMIEQHNLLEDLTRLVDAGKVKTTLTELLEPITAANLRKAHAKIESGKTIGKIVLANF</sequence>
<keyword evidence="1" id="KW-0521">NADP</keyword>
<gene>
    <name evidence="4" type="ORF">KSB_35730</name>
</gene>
<dbReference type="InterPro" id="IPR020843">
    <property type="entry name" value="ER"/>
</dbReference>
<keyword evidence="2" id="KW-0862">Zinc</keyword>
<evidence type="ECO:0000313" key="5">
    <source>
        <dbReference type="Proteomes" id="UP000654345"/>
    </source>
</evidence>
<dbReference type="RefSeq" id="WP_201371735.1">
    <property type="nucleotide sequence ID" value="NZ_BNJG01000001.1"/>
</dbReference>
<reference evidence="4 5" key="1">
    <citation type="journal article" date="2021" name="Int. J. Syst. Evol. Microbiol.">
        <title>Reticulibacter mediterranei gen. nov., sp. nov., within the new family Reticulibacteraceae fam. nov., and Ktedonospora formicarum gen. nov., sp. nov., Ktedonobacter robiniae sp. nov., Dictyobacter formicarum sp. nov. and Dictyobacter arantiisoli sp. nov., belonging to the class Ktedonobacteria.</title>
        <authorList>
            <person name="Yabe S."/>
            <person name="Zheng Y."/>
            <person name="Wang C.M."/>
            <person name="Sakai Y."/>
            <person name="Abe K."/>
            <person name="Yokota A."/>
            <person name="Donadio S."/>
            <person name="Cavaletti L."/>
            <person name="Monciardini P."/>
        </authorList>
    </citation>
    <scope>NUCLEOTIDE SEQUENCE [LARGE SCALE GENOMIC DNA]</scope>
    <source>
        <strain evidence="4 5">SOSP1-30</strain>
    </source>
</reference>
<evidence type="ECO:0000313" key="4">
    <source>
        <dbReference type="EMBL" id="GHO55098.1"/>
    </source>
</evidence>
<dbReference type="EMBL" id="BNJG01000001">
    <property type="protein sequence ID" value="GHO55098.1"/>
    <property type="molecule type" value="Genomic_DNA"/>
</dbReference>
<dbReference type="InterPro" id="IPR036291">
    <property type="entry name" value="NAD(P)-bd_dom_sf"/>
</dbReference>
<dbReference type="Gene3D" id="3.40.50.720">
    <property type="entry name" value="NAD(P)-binding Rossmann-like Domain"/>
    <property type="match status" value="1"/>
</dbReference>
<keyword evidence="5" id="KW-1185">Reference proteome</keyword>
<dbReference type="InterPro" id="IPR013154">
    <property type="entry name" value="ADH-like_N"/>
</dbReference>
<dbReference type="Proteomes" id="UP000654345">
    <property type="component" value="Unassembled WGS sequence"/>
</dbReference>
<dbReference type="CDD" id="cd08252">
    <property type="entry name" value="AL_MDR"/>
    <property type="match status" value="1"/>
</dbReference>
<dbReference type="InterPro" id="IPR051603">
    <property type="entry name" value="Zinc-ADH_QOR/CCCR"/>
</dbReference>
<evidence type="ECO:0000259" key="3">
    <source>
        <dbReference type="SMART" id="SM00829"/>
    </source>
</evidence>
<evidence type="ECO:0000256" key="2">
    <source>
        <dbReference type="RuleBase" id="RU364000"/>
    </source>
</evidence>
<comment type="similarity">
    <text evidence="2">Belongs to the zinc-containing alcohol dehydrogenase family. Quinone oxidoreductase subfamily.</text>
</comment>
<keyword evidence="2" id="KW-0560">Oxidoreductase</keyword>
<protein>
    <recommendedName>
        <fullName evidence="2">Zinc-type alcohol dehydrogenase-like protein</fullName>
    </recommendedName>
</protein>
<dbReference type="SUPFAM" id="SSF50129">
    <property type="entry name" value="GroES-like"/>
    <property type="match status" value="1"/>
</dbReference>
<dbReference type="SUPFAM" id="SSF51735">
    <property type="entry name" value="NAD(P)-binding Rossmann-fold domains"/>
    <property type="match status" value="1"/>
</dbReference>
<dbReference type="NCBIfam" id="TIGR02817">
    <property type="entry name" value="adh_fam_1"/>
    <property type="match status" value="1"/>
</dbReference>
<feature type="domain" description="Enoyl reductase (ER)" evidence="3">
    <location>
        <begin position="16"/>
        <end position="335"/>
    </location>
</feature>
<dbReference type="PANTHER" id="PTHR44154">
    <property type="entry name" value="QUINONE OXIDOREDUCTASE"/>
    <property type="match status" value="1"/>
</dbReference>
<organism evidence="4 5">
    <name type="scientific">Ktedonobacter robiniae</name>
    <dbReference type="NCBI Taxonomy" id="2778365"/>
    <lineage>
        <taxon>Bacteria</taxon>
        <taxon>Bacillati</taxon>
        <taxon>Chloroflexota</taxon>
        <taxon>Ktedonobacteria</taxon>
        <taxon>Ktedonobacterales</taxon>
        <taxon>Ktedonobacteraceae</taxon>
        <taxon>Ktedonobacter</taxon>
    </lineage>
</organism>
<dbReference type="PANTHER" id="PTHR44154:SF1">
    <property type="entry name" value="QUINONE OXIDOREDUCTASE"/>
    <property type="match status" value="1"/>
</dbReference>
<accession>A0ABQ3UQW6</accession>
<dbReference type="Pfam" id="PF13602">
    <property type="entry name" value="ADH_zinc_N_2"/>
    <property type="match status" value="1"/>
</dbReference>
<evidence type="ECO:0000256" key="1">
    <source>
        <dbReference type="ARBA" id="ARBA00022857"/>
    </source>
</evidence>
<dbReference type="Pfam" id="PF08240">
    <property type="entry name" value="ADH_N"/>
    <property type="match status" value="1"/>
</dbReference>
<dbReference type="Gene3D" id="3.90.180.10">
    <property type="entry name" value="Medium-chain alcohol dehydrogenases, catalytic domain"/>
    <property type="match status" value="1"/>
</dbReference>